<feature type="non-terminal residue" evidence="1">
    <location>
        <position position="77"/>
    </location>
</feature>
<reference evidence="1" key="1">
    <citation type="submission" date="2020-04" db="EMBL/GenBank/DDBJ databases">
        <authorList>
            <person name="Alioto T."/>
            <person name="Alioto T."/>
            <person name="Gomez Garrido J."/>
        </authorList>
    </citation>
    <scope>NUCLEOTIDE SEQUENCE</scope>
    <source>
        <strain evidence="1">A484AB</strain>
    </source>
</reference>
<comment type="caution">
    <text evidence="1">The sequence shown here is derived from an EMBL/GenBank/DDBJ whole genome shotgun (WGS) entry which is preliminary data.</text>
</comment>
<dbReference type="EMBL" id="CACRXK020008577">
    <property type="protein sequence ID" value="CAB4015094.1"/>
    <property type="molecule type" value="Genomic_DNA"/>
</dbReference>
<evidence type="ECO:0000313" key="1">
    <source>
        <dbReference type="EMBL" id="CAB4015094.1"/>
    </source>
</evidence>
<protein>
    <submittedName>
        <fullName evidence="1">F-box WD repeat-containing 9 isoform X2</fullName>
    </submittedName>
</protein>
<proteinExistence type="predicted"/>
<dbReference type="Proteomes" id="UP001152795">
    <property type="component" value="Unassembled WGS sequence"/>
</dbReference>
<gene>
    <name evidence="1" type="ORF">PACLA_8A081185</name>
</gene>
<sequence>TDSHTGHSRRVNDFAQFKGALLTASADGTLQVHEPSTSSPSRLILDQRKAEITRLSTCEDILASASSDGNICLWKLK</sequence>
<dbReference type="InterPro" id="IPR001680">
    <property type="entry name" value="WD40_rpt"/>
</dbReference>
<keyword evidence="2" id="KW-1185">Reference proteome</keyword>
<dbReference type="InterPro" id="IPR015943">
    <property type="entry name" value="WD40/YVTN_repeat-like_dom_sf"/>
</dbReference>
<dbReference type="InterPro" id="IPR036322">
    <property type="entry name" value="WD40_repeat_dom_sf"/>
</dbReference>
<evidence type="ECO:0000313" key="2">
    <source>
        <dbReference type="Proteomes" id="UP001152795"/>
    </source>
</evidence>
<dbReference type="SUPFAM" id="SSF50978">
    <property type="entry name" value="WD40 repeat-like"/>
    <property type="match status" value="1"/>
</dbReference>
<dbReference type="AlphaFoldDB" id="A0A6S7I8Z9"/>
<organism evidence="1 2">
    <name type="scientific">Paramuricea clavata</name>
    <name type="common">Red gorgonian</name>
    <name type="synonym">Violescent sea-whip</name>
    <dbReference type="NCBI Taxonomy" id="317549"/>
    <lineage>
        <taxon>Eukaryota</taxon>
        <taxon>Metazoa</taxon>
        <taxon>Cnidaria</taxon>
        <taxon>Anthozoa</taxon>
        <taxon>Octocorallia</taxon>
        <taxon>Malacalcyonacea</taxon>
        <taxon>Plexauridae</taxon>
        <taxon>Paramuricea</taxon>
    </lineage>
</organism>
<dbReference type="PROSITE" id="PS50294">
    <property type="entry name" value="WD_REPEATS_REGION"/>
    <property type="match status" value="1"/>
</dbReference>
<dbReference type="Pfam" id="PF00400">
    <property type="entry name" value="WD40"/>
    <property type="match status" value="2"/>
</dbReference>
<accession>A0A6S7I8Z9</accession>
<dbReference type="Gene3D" id="2.130.10.10">
    <property type="entry name" value="YVTN repeat-like/Quinoprotein amine dehydrogenase"/>
    <property type="match status" value="1"/>
</dbReference>
<dbReference type="PROSITE" id="PS50082">
    <property type="entry name" value="WD_REPEATS_2"/>
    <property type="match status" value="1"/>
</dbReference>
<name>A0A6S7I8Z9_PARCT</name>